<keyword evidence="3" id="KW-0479">Metal-binding</keyword>
<evidence type="ECO:0000256" key="3">
    <source>
        <dbReference type="ARBA" id="ARBA00022723"/>
    </source>
</evidence>
<dbReference type="PROSITE" id="PS51296">
    <property type="entry name" value="RIESKE"/>
    <property type="match status" value="1"/>
</dbReference>
<gene>
    <name evidence="9" type="ORF">BWK73_12405</name>
</gene>
<reference evidence="9 10" key="1">
    <citation type="submission" date="2017-01" db="EMBL/GenBank/DDBJ databases">
        <title>Novel large sulfur bacteria in the metagenomes of groundwater-fed chemosynthetic microbial mats in the Lake Huron basin.</title>
        <authorList>
            <person name="Sharrar A.M."/>
            <person name="Flood B.E."/>
            <person name="Bailey J.V."/>
            <person name="Jones D.S."/>
            <person name="Biddanda B."/>
            <person name="Ruberg S.A."/>
            <person name="Marcus D.N."/>
            <person name="Dick G.J."/>
        </authorList>
    </citation>
    <scope>NUCLEOTIDE SEQUENCE [LARGE SCALE GENOMIC DNA]</scope>
    <source>
        <strain evidence="9">A8</strain>
    </source>
</reference>
<evidence type="ECO:0000313" key="9">
    <source>
        <dbReference type="EMBL" id="OQX13292.1"/>
    </source>
</evidence>
<dbReference type="GO" id="GO:0006537">
    <property type="term" value="P:glutamate biosynthetic process"/>
    <property type="evidence" value="ECO:0007669"/>
    <property type="project" value="InterPro"/>
</dbReference>
<dbReference type="PIRSF" id="PIRSF500061">
    <property type="entry name" value="GOGAT_lg2_archl"/>
    <property type="match status" value="1"/>
</dbReference>
<dbReference type="PANTHER" id="PTHR43819">
    <property type="entry name" value="ARCHAEAL-TYPE GLUTAMATE SYNTHASE [NADPH]"/>
    <property type="match status" value="1"/>
</dbReference>
<dbReference type="CDD" id="cd02808">
    <property type="entry name" value="GltS_FMN"/>
    <property type="match status" value="1"/>
</dbReference>
<comment type="similarity">
    <text evidence="1 7">Belongs to the glutamate synthase family.</text>
</comment>
<evidence type="ECO:0000256" key="7">
    <source>
        <dbReference type="PIRNR" id="PIRNR006429"/>
    </source>
</evidence>
<keyword evidence="2" id="KW-0001">2Fe-2S</keyword>
<dbReference type="GO" id="GO:0051537">
    <property type="term" value="F:2 iron, 2 sulfur cluster binding"/>
    <property type="evidence" value="ECO:0007669"/>
    <property type="project" value="UniProtKB-KW"/>
</dbReference>
<name>A0A1Y1QTK0_9GAMM</name>
<dbReference type="InterPro" id="IPR036922">
    <property type="entry name" value="Rieske_2Fe-2S_sf"/>
</dbReference>
<dbReference type="InterPro" id="IPR024188">
    <property type="entry name" value="GltB"/>
</dbReference>
<sequence>MTEVAIADWNLLKPGKPAYALVANVDLVVIRWPDEQKVSVLYGRCQHRGALLADGYIEGDNLICSLHGWDYRYKGGVSEYNNEESLHKFRAWIEENKVWVDEREIIKWEKQNPQAYNREDYQGLYQDIHGGIEEIQIKAIQQLSQMDKISNHDDGEIAAMGVPIQTLPRWDDVQLLTAQLYRFPLESDTAVGTQTVIGAQANRPLTLDIPLIVTDMSFGALSQEAKLALAKGAERAETGICSGEGGVLPEEQAANSRYFYEYASGRFGFSMEKVKRCQAFHFKLGQATKTGVGGLLPGKKVTARIAEIRGVKEGEDVYSPARIPELETLADFRRFADEVRSATHGIPIGVKLSAQHIEADIEAALQIGVDYIILDGRGGGTGASSLLFRDHISVPTIPALARARRYLDANADRHVSLIVTGGLRTPTDFIKALALGADAIALGNAALQAIGCLGMRACHTNKCPVGIATQDIHFRRRLLVEKSADQLNNFFRASTHLMQVMARACGHTHLQDFSKRDLTTWNRDMALLTGIAYAGYEPAR</sequence>
<dbReference type="InterPro" id="IPR013785">
    <property type="entry name" value="Aldolase_TIM"/>
</dbReference>
<accession>A0A1Y1QTK0</accession>
<dbReference type="SUPFAM" id="SSF50022">
    <property type="entry name" value="ISP domain"/>
    <property type="match status" value="1"/>
</dbReference>
<evidence type="ECO:0000256" key="6">
    <source>
        <dbReference type="ARBA" id="ARBA00023014"/>
    </source>
</evidence>
<dbReference type="PANTHER" id="PTHR43819:SF1">
    <property type="entry name" value="ARCHAEAL-TYPE GLUTAMATE SYNTHASE [NADPH]"/>
    <property type="match status" value="1"/>
</dbReference>
<dbReference type="Proteomes" id="UP000192491">
    <property type="component" value="Unassembled WGS sequence"/>
</dbReference>
<keyword evidence="6" id="KW-0411">Iron-sulfur</keyword>
<keyword evidence="4" id="KW-0560">Oxidoreductase</keyword>
<dbReference type="GO" id="GO:0015930">
    <property type="term" value="F:glutamate synthase activity"/>
    <property type="evidence" value="ECO:0007669"/>
    <property type="project" value="InterPro"/>
</dbReference>
<dbReference type="InterPro" id="IPR017941">
    <property type="entry name" value="Rieske_2Fe-2S"/>
</dbReference>
<evidence type="ECO:0000259" key="8">
    <source>
        <dbReference type="PROSITE" id="PS51296"/>
    </source>
</evidence>
<evidence type="ECO:0000313" key="10">
    <source>
        <dbReference type="Proteomes" id="UP000192491"/>
    </source>
</evidence>
<dbReference type="EMBL" id="MTEJ01000049">
    <property type="protein sequence ID" value="OQX13292.1"/>
    <property type="molecule type" value="Genomic_DNA"/>
</dbReference>
<evidence type="ECO:0000256" key="4">
    <source>
        <dbReference type="ARBA" id="ARBA00023002"/>
    </source>
</evidence>
<dbReference type="Pfam" id="PF00355">
    <property type="entry name" value="Rieske"/>
    <property type="match status" value="1"/>
</dbReference>
<comment type="caution">
    <text evidence="9">The sequence shown here is derived from an EMBL/GenBank/DDBJ whole genome shotgun (WGS) entry which is preliminary data.</text>
</comment>
<evidence type="ECO:0000256" key="5">
    <source>
        <dbReference type="ARBA" id="ARBA00023004"/>
    </source>
</evidence>
<proteinExistence type="inferred from homology"/>
<protein>
    <submittedName>
        <fullName evidence="9">Glutamate synthase</fullName>
    </submittedName>
</protein>
<dbReference type="GO" id="GO:0046872">
    <property type="term" value="F:metal ion binding"/>
    <property type="evidence" value="ECO:0007669"/>
    <property type="project" value="UniProtKB-KW"/>
</dbReference>
<dbReference type="AlphaFoldDB" id="A0A1Y1QTK0"/>
<dbReference type="SUPFAM" id="SSF51395">
    <property type="entry name" value="FMN-linked oxidoreductases"/>
    <property type="match status" value="1"/>
</dbReference>
<evidence type="ECO:0000256" key="1">
    <source>
        <dbReference type="ARBA" id="ARBA00009716"/>
    </source>
</evidence>
<dbReference type="InterPro" id="IPR002932">
    <property type="entry name" value="Glu_synthdom"/>
</dbReference>
<evidence type="ECO:0000256" key="2">
    <source>
        <dbReference type="ARBA" id="ARBA00022714"/>
    </source>
</evidence>
<dbReference type="Pfam" id="PF01645">
    <property type="entry name" value="Glu_synthase"/>
    <property type="match status" value="1"/>
</dbReference>
<dbReference type="Gene3D" id="2.102.10.10">
    <property type="entry name" value="Rieske [2Fe-2S] iron-sulphur domain"/>
    <property type="match status" value="1"/>
</dbReference>
<dbReference type="InterPro" id="IPR043578">
    <property type="entry name" value="GltB_archl_type"/>
</dbReference>
<dbReference type="PIRSF" id="PIRSF006429">
    <property type="entry name" value="GOGAT_lg_2"/>
    <property type="match status" value="1"/>
</dbReference>
<keyword evidence="5" id="KW-0408">Iron</keyword>
<dbReference type="Gene3D" id="3.20.20.70">
    <property type="entry name" value="Aldolase class I"/>
    <property type="match status" value="1"/>
</dbReference>
<feature type="domain" description="Rieske" evidence="8">
    <location>
        <begin position="4"/>
        <end position="100"/>
    </location>
</feature>
<organism evidence="9 10">
    <name type="scientific">Thiothrix lacustris</name>
    <dbReference type="NCBI Taxonomy" id="525917"/>
    <lineage>
        <taxon>Bacteria</taxon>
        <taxon>Pseudomonadati</taxon>
        <taxon>Pseudomonadota</taxon>
        <taxon>Gammaproteobacteria</taxon>
        <taxon>Thiotrichales</taxon>
        <taxon>Thiotrichaceae</taxon>
        <taxon>Thiothrix</taxon>
    </lineage>
</organism>